<evidence type="ECO:0000313" key="1">
    <source>
        <dbReference type="EMBL" id="KAF2847285.1"/>
    </source>
</evidence>
<keyword evidence="2" id="KW-1185">Reference proteome</keyword>
<accession>A0A6A7AYR0</accession>
<name>A0A6A7AYR0_9PLEO</name>
<organism evidence="1 2">
    <name type="scientific">Plenodomus tracheiphilus IPT5</name>
    <dbReference type="NCBI Taxonomy" id="1408161"/>
    <lineage>
        <taxon>Eukaryota</taxon>
        <taxon>Fungi</taxon>
        <taxon>Dikarya</taxon>
        <taxon>Ascomycota</taxon>
        <taxon>Pezizomycotina</taxon>
        <taxon>Dothideomycetes</taxon>
        <taxon>Pleosporomycetidae</taxon>
        <taxon>Pleosporales</taxon>
        <taxon>Pleosporineae</taxon>
        <taxon>Leptosphaeriaceae</taxon>
        <taxon>Plenodomus</taxon>
    </lineage>
</organism>
<dbReference type="Proteomes" id="UP000799423">
    <property type="component" value="Unassembled WGS sequence"/>
</dbReference>
<evidence type="ECO:0000313" key="2">
    <source>
        <dbReference type="Proteomes" id="UP000799423"/>
    </source>
</evidence>
<proteinExistence type="predicted"/>
<protein>
    <submittedName>
        <fullName evidence="1">Uncharacterized protein</fullName>
    </submittedName>
</protein>
<reference evidence="1" key="1">
    <citation type="submission" date="2020-01" db="EMBL/GenBank/DDBJ databases">
        <authorList>
            <consortium name="DOE Joint Genome Institute"/>
            <person name="Haridas S."/>
            <person name="Albert R."/>
            <person name="Binder M."/>
            <person name="Bloem J."/>
            <person name="Labutti K."/>
            <person name="Salamov A."/>
            <person name="Andreopoulos B."/>
            <person name="Baker S.E."/>
            <person name="Barry K."/>
            <person name="Bills G."/>
            <person name="Bluhm B.H."/>
            <person name="Cannon C."/>
            <person name="Castanera R."/>
            <person name="Culley D.E."/>
            <person name="Daum C."/>
            <person name="Ezra D."/>
            <person name="Gonzalez J.B."/>
            <person name="Henrissat B."/>
            <person name="Kuo A."/>
            <person name="Liang C."/>
            <person name="Lipzen A."/>
            <person name="Lutzoni F."/>
            <person name="Magnuson J."/>
            <person name="Mondo S."/>
            <person name="Nolan M."/>
            <person name="Ohm R."/>
            <person name="Pangilinan J."/>
            <person name="Park H.-J."/>
            <person name="Ramirez L."/>
            <person name="Alfaro M."/>
            <person name="Sun H."/>
            <person name="Tritt A."/>
            <person name="Yoshinaga Y."/>
            <person name="Zwiers L.-H."/>
            <person name="Turgeon B.G."/>
            <person name="Goodwin S.B."/>
            <person name="Spatafora J.W."/>
            <person name="Crous P.W."/>
            <person name="Grigoriev I.V."/>
        </authorList>
    </citation>
    <scope>NUCLEOTIDE SEQUENCE</scope>
    <source>
        <strain evidence="1">IPT5</strain>
    </source>
</reference>
<sequence>MHALDSLAASCAAPFSEGEPMAPVAATPDSSPAFSPNSPMRVLPAAIQRAQAEARILGFCGSTSRHDGIGPRVRHLFFLNCRPRIRHSTTSSLYLRLCDSVWPKRSIHKQPTLEPVRSSPLCPTRCNLHVDGVIPSS</sequence>
<gene>
    <name evidence="1" type="ORF">T440DRAFT_211946</name>
</gene>
<dbReference type="AlphaFoldDB" id="A0A6A7AYR0"/>
<dbReference type="EMBL" id="MU006327">
    <property type="protein sequence ID" value="KAF2847285.1"/>
    <property type="molecule type" value="Genomic_DNA"/>
</dbReference>